<dbReference type="Proteomes" id="UP001305779">
    <property type="component" value="Unassembled WGS sequence"/>
</dbReference>
<dbReference type="PANTHER" id="PTHR28272:SF1">
    <property type="entry name" value="RIBONUCLEASES P_MRP PROTEIN SUBUNIT POP3"/>
    <property type="match status" value="1"/>
</dbReference>
<proteinExistence type="predicted"/>
<gene>
    <name evidence="2" type="ORF">PRZ48_006511</name>
</gene>
<evidence type="ECO:0000313" key="3">
    <source>
        <dbReference type="Proteomes" id="UP001305779"/>
    </source>
</evidence>
<evidence type="ECO:0000256" key="1">
    <source>
        <dbReference type="SAM" id="MobiDB-lite"/>
    </source>
</evidence>
<feature type="region of interest" description="Disordered" evidence="1">
    <location>
        <begin position="45"/>
        <end position="85"/>
    </location>
</feature>
<comment type="caution">
    <text evidence="2">The sequence shown here is derived from an EMBL/GenBank/DDBJ whole genome shotgun (WGS) entry which is preliminary data.</text>
</comment>
<keyword evidence="3" id="KW-1185">Reference proteome</keyword>
<dbReference type="PANTHER" id="PTHR28272">
    <property type="entry name" value="RIBONUCLEASES P/MRP PROTEIN SUBUNIT POP3"/>
    <property type="match status" value="1"/>
</dbReference>
<accession>A0ABR0ENY5</accession>
<feature type="region of interest" description="Disordered" evidence="1">
    <location>
        <begin position="1"/>
        <end position="29"/>
    </location>
</feature>
<reference evidence="2 3" key="1">
    <citation type="journal article" date="2023" name="G3 (Bethesda)">
        <title>A chromosome-level genome assembly of Zasmidium syzygii isolated from banana leaves.</title>
        <authorList>
            <person name="van Westerhoven A.C."/>
            <person name="Mehrabi R."/>
            <person name="Talebi R."/>
            <person name="Steentjes M.B.F."/>
            <person name="Corcolon B."/>
            <person name="Chong P.A."/>
            <person name="Kema G.H.J."/>
            <person name="Seidl M.F."/>
        </authorList>
    </citation>
    <scope>NUCLEOTIDE SEQUENCE [LARGE SCALE GENOMIC DNA]</scope>
    <source>
        <strain evidence="2 3">P124</strain>
    </source>
</reference>
<name>A0ABR0ENY5_ZASCE</name>
<sequence>MKDANKARKPIYTTASPFAQPKVSQLQQPHHDAVTQLLITALRPIGEYRTTQSKPSKKKSKKRKRRATPAASEAKADGDGMTGVETPALQRPRIREDVLIGFNAVTRHLETLSTLSAKAAAQAAEKPRHVAAVFLLRPLDDLIYSHLPTLCYTASLAHSELPATRLVLLDPKVEKEVAAALAQSPNVSVLAVLEAAEDSSSEALIDYARKEVQAVDVPWLKQATEAQWLGTNVDIQ</sequence>
<dbReference type="EMBL" id="JAXOVC010000004">
    <property type="protein sequence ID" value="KAK4503084.1"/>
    <property type="molecule type" value="Genomic_DNA"/>
</dbReference>
<feature type="compositionally biased region" description="Polar residues" evidence="1">
    <location>
        <begin position="13"/>
        <end position="28"/>
    </location>
</feature>
<dbReference type="InterPro" id="IPR013241">
    <property type="entry name" value="RNase_P_Pop3"/>
</dbReference>
<evidence type="ECO:0000313" key="2">
    <source>
        <dbReference type="EMBL" id="KAK4503084.1"/>
    </source>
</evidence>
<protein>
    <submittedName>
        <fullName evidence="2">Uncharacterized protein</fullName>
    </submittedName>
</protein>
<organism evidence="2 3">
    <name type="scientific">Zasmidium cellare</name>
    <name type="common">Wine cellar mold</name>
    <name type="synonym">Racodium cellare</name>
    <dbReference type="NCBI Taxonomy" id="395010"/>
    <lineage>
        <taxon>Eukaryota</taxon>
        <taxon>Fungi</taxon>
        <taxon>Dikarya</taxon>
        <taxon>Ascomycota</taxon>
        <taxon>Pezizomycotina</taxon>
        <taxon>Dothideomycetes</taxon>
        <taxon>Dothideomycetidae</taxon>
        <taxon>Mycosphaerellales</taxon>
        <taxon>Mycosphaerellaceae</taxon>
        <taxon>Zasmidium</taxon>
    </lineage>
</organism>
<feature type="compositionally biased region" description="Basic residues" evidence="1">
    <location>
        <begin position="55"/>
        <end position="67"/>
    </location>
</feature>